<gene>
    <name evidence="2" type="ORF">Rhe02_05470</name>
</gene>
<dbReference type="AlphaFoldDB" id="A0A8J3Q3C8"/>
<evidence type="ECO:0000313" key="3">
    <source>
        <dbReference type="Proteomes" id="UP000612899"/>
    </source>
</evidence>
<organism evidence="2 3">
    <name type="scientific">Rhizocola hellebori</name>
    <dbReference type="NCBI Taxonomy" id="1392758"/>
    <lineage>
        <taxon>Bacteria</taxon>
        <taxon>Bacillati</taxon>
        <taxon>Actinomycetota</taxon>
        <taxon>Actinomycetes</taxon>
        <taxon>Micromonosporales</taxon>
        <taxon>Micromonosporaceae</taxon>
        <taxon>Rhizocola</taxon>
    </lineage>
</organism>
<keyword evidence="3" id="KW-1185">Reference proteome</keyword>
<dbReference type="Gene3D" id="3.40.390.10">
    <property type="entry name" value="Collagenase (Catalytic Domain)"/>
    <property type="match status" value="1"/>
</dbReference>
<comment type="caution">
    <text evidence="2">The sequence shown here is derived from an EMBL/GenBank/DDBJ whole genome shotgun (WGS) entry which is preliminary data.</text>
</comment>
<dbReference type="EMBL" id="BONY01000002">
    <property type="protein sequence ID" value="GIH02480.1"/>
    <property type="molecule type" value="Genomic_DNA"/>
</dbReference>
<protein>
    <submittedName>
        <fullName evidence="2">Uncharacterized protein</fullName>
    </submittedName>
</protein>
<feature type="chain" id="PRO_5035279944" evidence="1">
    <location>
        <begin position="41"/>
        <end position="209"/>
    </location>
</feature>
<reference evidence="2" key="1">
    <citation type="submission" date="2021-01" db="EMBL/GenBank/DDBJ databases">
        <title>Whole genome shotgun sequence of Rhizocola hellebori NBRC 109834.</title>
        <authorList>
            <person name="Komaki H."/>
            <person name="Tamura T."/>
        </authorList>
    </citation>
    <scope>NUCLEOTIDE SEQUENCE</scope>
    <source>
        <strain evidence="2">NBRC 109834</strain>
    </source>
</reference>
<dbReference type="Proteomes" id="UP000612899">
    <property type="component" value="Unassembled WGS sequence"/>
</dbReference>
<dbReference type="SUPFAM" id="SSF55486">
    <property type="entry name" value="Metalloproteases ('zincins'), catalytic domain"/>
    <property type="match status" value="1"/>
</dbReference>
<dbReference type="InterPro" id="IPR024079">
    <property type="entry name" value="MetalloPept_cat_dom_sf"/>
</dbReference>
<keyword evidence="1" id="KW-0732">Signal</keyword>
<accession>A0A8J3Q3C8</accession>
<feature type="signal peptide" evidence="1">
    <location>
        <begin position="1"/>
        <end position="40"/>
    </location>
</feature>
<evidence type="ECO:0000313" key="2">
    <source>
        <dbReference type="EMBL" id="GIH02480.1"/>
    </source>
</evidence>
<dbReference type="GO" id="GO:0008237">
    <property type="term" value="F:metallopeptidase activity"/>
    <property type="evidence" value="ECO:0007669"/>
    <property type="project" value="InterPro"/>
</dbReference>
<name>A0A8J3Q3C8_9ACTN</name>
<proteinExistence type="predicted"/>
<evidence type="ECO:0000256" key="1">
    <source>
        <dbReference type="SAM" id="SignalP"/>
    </source>
</evidence>
<sequence>MPTNGLGSQLSLRLTRSRAAVIAAAFLAITAFGPVAPANADNYSGQTGDTGCTGLNEADNATHSFHYVDLTQHMTDATNWARTNNLNPTDINTTYDSTLDSLTDVVVRDVHYVDYCGYDWLQPGGSGVVGLATCDSLSPSGQCEQHTVRYNLNFTESTPQSNERGLACHELGHTLGLQHTTGNTCMQTGYPKPVNDYSNHDRTHIANNY</sequence>